<dbReference type="EMBL" id="JAATJU010026100">
    <property type="protein sequence ID" value="KAH0502223.1"/>
    <property type="molecule type" value="Genomic_DNA"/>
</dbReference>
<proteinExistence type="predicted"/>
<feature type="compositionally biased region" description="Basic and acidic residues" evidence="1">
    <location>
        <begin position="81"/>
        <end position="92"/>
    </location>
</feature>
<feature type="region of interest" description="Disordered" evidence="1">
    <location>
        <begin position="404"/>
        <end position="483"/>
    </location>
</feature>
<protein>
    <submittedName>
        <fullName evidence="3">Ataxin-2</fullName>
    </submittedName>
</protein>
<dbReference type="PANTHER" id="PTHR12854">
    <property type="entry name" value="ATAXIN 2-RELATED"/>
    <property type="match status" value="1"/>
</dbReference>
<dbReference type="InterPro" id="IPR045117">
    <property type="entry name" value="ATXN2-like"/>
</dbReference>
<dbReference type="InterPro" id="IPR009818">
    <property type="entry name" value="PAM2_motif"/>
</dbReference>
<feature type="compositionally biased region" description="Basic and acidic residues" evidence="1">
    <location>
        <begin position="99"/>
        <end position="113"/>
    </location>
</feature>
<dbReference type="GO" id="GO:0010494">
    <property type="term" value="C:cytoplasmic stress granule"/>
    <property type="evidence" value="ECO:0007669"/>
    <property type="project" value="TreeGrafter"/>
</dbReference>
<dbReference type="PANTHER" id="PTHR12854:SF11">
    <property type="entry name" value="ATAXIN-2"/>
    <property type="match status" value="1"/>
</dbReference>
<comment type="caution">
    <text evidence="3">The sequence shown here is derived from an EMBL/GenBank/DDBJ whole genome shotgun (WGS) entry which is preliminary data.</text>
</comment>
<feature type="domain" description="LsmAD" evidence="2">
    <location>
        <begin position="30"/>
        <end position="98"/>
    </location>
</feature>
<feature type="region of interest" description="Disordered" evidence="1">
    <location>
        <begin position="81"/>
        <end position="164"/>
    </location>
</feature>
<feature type="compositionally biased region" description="Polar residues" evidence="1">
    <location>
        <begin position="154"/>
        <end position="164"/>
    </location>
</feature>
<dbReference type="GO" id="GO:0003729">
    <property type="term" value="F:mRNA binding"/>
    <property type="evidence" value="ECO:0007669"/>
    <property type="project" value="TreeGrafter"/>
</dbReference>
<dbReference type="Proteomes" id="UP000710432">
    <property type="component" value="Unassembled WGS sequence"/>
</dbReference>
<evidence type="ECO:0000313" key="3">
    <source>
        <dbReference type="EMBL" id="KAH0502223.1"/>
    </source>
</evidence>
<dbReference type="AlphaFoldDB" id="A0A8J6KLT5"/>
<accession>A0A8J6KLT5</accession>
<dbReference type="SMART" id="SM01272">
    <property type="entry name" value="LsmAD"/>
    <property type="match status" value="1"/>
</dbReference>
<dbReference type="Pfam" id="PF06741">
    <property type="entry name" value="LsmAD"/>
    <property type="match status" value="1"/>
</dbReference>
<feature type="compositionally biased region" description="Basic residues" evidence="1">
    <location>
        <begin position="185"/>
        <end position="195"/>
    </location>
</feature>
<feature type="compositionally biased region" description="Polar residues" evidence="1">
    <location>
        <begin position="251"/>
        <end position="261"/>
    </location>
</feature>
<dbReference type="GO" id="GO:0034063">
    <property type="term" value="P:stress granule assembly"/>
    <property type="evidence" value="ECO:0007669"/>
    <property type="project" value="TreeGrafter"/>
</dbReference>
<sequence length="675" mass="74083">MKETNAFFVAAFRSNGWDPNDMFRYNEENYGVVSTYDSSLSSYTVPLERDNSEEFLKREARANQLAEEIESSAQYKARVALENDDRSEEEKYTAVQRNCSEREGHGTNTRENKYIPPGQRNREVISWGSGRQSSPRMGQPGPGSMPSRAASHASDFNPNSGSDQRVVNGGKYFDHICPPRMSPKAQRHPRNHRVSAGRGSMSSGLEFVSHNPPSEAAAPPVARTSPAGGTWSSVVSGVPRLSPKTHRPRSPRQNSIGNTPSGPVLASPQAGIIPTEAVSMPVPAASPTPASPASNRALTPSIEAKESRLQDQRQNSPAGNKETIKANETSPSFSKVENKGMSPVVSEHRKQIDDLKKFKNDFRLQPSSTSESMDQLLSKNREGEKSRDLIKDKIEASAKDVFIDNSSSNCTSGSSKTNSPSISPSVLNNTEHKRGPEVTSQGVQTSSPACKQEKDDREEKKDATEQVRKSTLNPNAKEFNPPKTFYYPNVASATSTAEPINGESSAASSSVYTACLFCTKYDVSSPSEPRRAVPNMPQQRQDQHHQSTMMHPASAAGPPIVATPPAYSTQYVAYSPQQFPSQPLVQHVPHYQSQFPRAPLLSSMRILVPPCIHIRPTLSLRPLPLDSNKSSMVEVILHPVLFSTISTRPPKRFIWPVHSSSQPFTTLGWHQPHLP</sequence>
<feature type="region of interest" description="Disordered" evidence="1">
    <location>
        <begin position="302"/>
        <end position="388"/>
    </location>
</feature>
<feature type="region of interest" description="Disordered" evidence="1">
    <location>
        <begin position="525"/>
        <end position="557"/>
    </location>
</feature>
<feature type="compositionally biased region" description="Low complexity" evidence="1">
    <location>
        <begin position="405"/>
        <end position="425"/>
    </location>
</feature>
<dbReference type="InterPro" id="IPR009604">
    <property type="entry name" value="LsmAD_domain"/>
</dbReference>
<evidence type="ECO:0000313" key="4">
    <source>
        <dbReference type="Proteomes" id="UP000710432"/>
    </source>
</evidence>
<organism evidence="3 4">
    <name type="scientific">Microtus ochrogaster</name>
    <name type="common">Prairie vole</name>
    <dbReference type="NCBI Taxonomy" id="79684"/>
    <lineage>
        <taxon>Eukaryota</taxon>
        <taxon>Metazoa</taxon>
        <taxon>Chordata</taxon>
        <taxon>Craniata</taxon>
        <taxon>Vertebrata</taxon>
        <taxon>Euteleostomi</taxon>
        <taxon>Mammalia</taxon>
        <taxon>Eutheria</taxon>
        <taxon>Euarchontoglires</taxon>
        <taxon>Glires</taxon>
        <taxon>Rodentia</taxon>
        <taxon>Myomorpha</taxon>
        <taxon>Muroidea</taxon>
        <taxon>Cricetidae</taxon>
        <taxon>Arvicolinae</taxon>
        <taxon>Microtus</taxon>
    </lineage>
</organism>
<gene>
    <name evidence="3" type="ORF">LTLLF_193060</name>
</gene>
<dbReference type="Pfam" id="PF07145">
    <property type="entry name" value="PAM2"/>
    <property type="match status" value="1"/>
</dbReference>
<feature type="compositionally biased region" description="Polar residues" evidence="1">
    <location>
        <begin position="326"/>
        <end position="335"/>
    </location>
</feature>
<evidence type="ECO:0000256" key="1">
    <source>
        <dbReference type="SAM" id="MobiDB-lite"/>
    </source>
</evidence>
<feature type="compositionally biased region" description="Basic and acidic residues" evidence="1">
    <location>
        <begin position="451"/>
        <end position="468"/>
    </location>
</feature>
<reference evidence="3" key="1">
    <citation type="submission" date="2020-03" db="EMBL/GenBank/DDBJ databases">
        <title>Studies in the Genomics of Life Span.</title>
        <authorList>
            <person name="Glass D."/>
        </authorList>
    </citation>
    <scope>NUCLEOTIDE SEQUENCE</scope>
    <source>
        <strain evidence="3">LTLLF</strain>
        <tissue evidence="3">Muscle</tissue>
    </source>
</reference>
<feature type="compositionally biased region" description="Polar residues" evidence="1">
    <location>
        <begin position="438"/>
        <end position="449"/>
    </location>
</feature>
<feature type="compositionally biased region" description="Basic and acidic residues" evidence="1">
    <location>
        <begin position="379"/>
        <end position="388"/>
    </location>
</feature>
<evidence type="ECO:0000259" key="2">
    <source>
        <dbReference type="SMART" id="SM01272"/>
    </source>
</evidence>
<feature type="compositionally biased region" description="Basic and acidic residues" evidence="1">
    <location>
        <begin position="346"/>
        <end position="362"/>
    </location>
</feature>
<feature type="compositionally biased region" description="Polar residues" evidence="1">
    <location>
        <begin position="365"/>
        <end position="378"/>
    </location>
</feature>
<feature type="region of interest" description="Disordered" evidence="1">
    <location>
        <begin position="179"/>
        <end position="268"/>
    </location>
</feature>
<name>A0A8J6KLT5_MICOH</name>